<feature type="region of interest" description="Disordered" evidence="3">
    <location>
        <begin position="166"/>
        <end position="203"/>
    </location>
</feature>
<reference evidence="4" key="2">
    <citation type="submission" date="2021-04" db="EMBL/GenBank/DDBJ databases">
        <authorList>
            <person name="Gilroy R."/>
        </authorList>
    </citation>
    <scope>NUCLEOTIDE SEQUENCE</scope>
    <source>
        <strain evidence="4">CHK172-16539</strain>
    </source>
</reference>
<name>A0A9D2JI93_9ENTE</name>
<feature type="compositionally biased region" description="Basic and acidic residues" evidence="3">
    <location>
        <begin position="187"/>
        <end position="203"/>
    </location>
</feature>
<dbReference type="Pfam" id="PF03780">
    <property type="entry name" value="Asp23"/>
    <property type="match status" value="1"/>
</dbReference>
<evidence type="ECO:0000313" key="4">
    <source>
        <dbReference type="EMBL" id="HIZ52515.1"/>
    </source>
</evidence>
<dbReference type="AlphaFoldDB" id="A0A9D2JI93"/>
<evidence type="ECO:0000256" key="3">
    <source>
        <dbReference type="SAM" id="MobiDB-lite"/>
    </source>
</evidence>
<gene>
    <name evidence="4" type="ORF">IAA20_01035</name>
</gene>
<evidence type="ECO:0000256" key="2">
    <source>
        <dbReference type="ARBA" id="ARBA00039575"/>
    </source>
</evidence>
<dbReference type="PANTHER" id="PTHR34297:SF3">
    <property type="entry name" value="ALKALINE SHOCK PROTEIN 23"/>
    <property type="match status" value="1"/>
</dbReference>
<accession>A0A9D2JI93</accession>
<evidence type="ECO:0000313" key="5">
    <source>
        <dbReference type="Proteomes" id="UP000824063"/>
    </source>
</evidence>
<dbReference type="EMBL" id="DXBN01000024">
    <property type="protein sequence ID" value="HIZ52515.1"/>
    <property type="molecule type" value="Genomic_DNA"/>
</dbReference>
<sequence>MIMVNSIDPVNPAKPTNPEHPINPTVPGKVTSTVNDGTLGAIRGELTFDDKVVQKIIGIALEEIDGLLTVDGGFFSNIAEKLVNTDNVASGIHAEVGKEQVAVDMDVVVEYGKDIREIYQKMKGLISTEVEKMTHLEVIEVNVNVSDIKTRAEFEKSRETVQDKVTNAAASTSDYMAKQTVKPPMSPDKRGYSPEGPMEPRVK</sequence>
<protein>
    <recommendedName>
        <fullName evidence="2">Stress response regulator gls24 homolog</fullName>
    </recommendedName>
</protein>
<organism evidence="4 5">
    <name type="scientific">Candidatus Enterococcus avicola</name>
    <dbReference type="NCBI Taxonomy" id="2838561"/>
    <lineage>
        <taxon>Bacteria</taxon>
        <taxon>Bacillati</taxon>
        <taxon>Bacillota</taxon>
        <taxon>Bacilli</taxon>
        <taxon>Lactobacillales</taxon>
        <taxon>Enterococcaceae</taxon>
        <taxon>Enterococcus</taxon>
    </lineage>
</organism>
<comment type="caution">
    <text evidence="4">The sequence shown here is derived from an EMBL/GenBank/DDBJ whole genome shotgun (WGS) entry which is preliminary data.</text>
</comment>
<comment type="similarity">
    <text evidence="1">Belongs to the asp23 family.</text>
</comment>
<reference evidence="4" key="1">
    <citation type="journal article" date="2021" name="PeerJ">
        <title>Extensive microbial diversity within the chicken gut microbiome revealed by metagenomics and culture.</title>
        <authorList>
            <person name="Gilroy R."/>
            <person name="Ravi A."/>
            <person name="Getino M."/>
            <person name="Pursley I."/>
            <person name="Horton D.L."/>
            <person name="Alikhan N.F."/>
            <person name="Baker D."/>
            <person name="Gharbi K."/>
            <person name="Hall N."/>
            <person name="Watson M."/>
            <person name="Adriaenssens E.M."/>
            <person name="Foster-Nyarko E."/>
            <person name="Jarju S."/>
            <person name="Secka A."/>
            <person name="Antonio M."/>
            <person name="Oren A."/>
            <person name="Chaudhuri R.R."/>
            <person name="La Ragione R."/>
            <person name="Hildebrand F."/>
            <person name="Pallen M.J."/>
        </authorList>
    </citation>
    <scope>NUCLEOTIDE SEQUENCE</scope>
    <source>
        <strain evidence="4">CHK172-16539</strain>
    </source>
</reference>
<proteinExistence type="inferred from homology"/>
<evidence type="ECO:0000256" key="1">
    <source>
        <dbReference type="ARBA" id="ARBA00005721"/>
    </source>
</evidence>
<dbReference type="Proteomes" id="UP000824063">
    <property type="component" value="Unassembled WGS sequence"/>
</dbReference>
<dbReference type="InterPro" id="IPR005531">
    <property type="entry name" value="Asp23"/>
</dbReference>
<dbReference type="PANTHER" id="PTHR34297">
    <property type="entry name" value="HYPOTHETICAL CYTOSOLIC PROTEIN-RELATED"/>
    <property type="match status" value="1"/>
</dbReference>